<name>A0ABT1C8D9_9HYPH</name>
<sequence>MADRGTIAEHFEAQAQACERLGSPFTAGLCRAVIAALDESTETGRRVLGWDGDPNADALALRLCGGLHALVLNQRDPVLSAAFPPRAANAFILRALLPATFRNHDRALSRALDSPPQTNEVGRSAMLLPGLLLLSREWNLPLALHEIGSSAGLNLCLDRFHYQYGEQAWGDPQSAVQLAPELLAEPVPLEGDLRIVSRQGSDRAPVSLFVPEQVTRLRSFVWPDQTARLERLDAAVGIAQEERVRVRRAEATDAVRRMLSERKSGEGTVLMHSVVWQYLPEETRQAIVELMVEAGEGASADRPLAWLRMEPASAPAGTEPFAALTLTTWPGAKTRHLADCDFHGRWIAWK</sequence>
<dbReference type="PIRSF" id="PIRSF012608">
    <property type="entry name" value="UCP012608"/>
    <property type="match status" value="1"/>
</dbReference>
<dbReference type="Proteomes" id="UP001205906">
    <property type="component" value="Unassembled WGS sequence"/>
</dbReference>
<comment type="caution">
    <text evidence="1">The sequence shown here is derived from an EMBL/GenBank/DDBJ whole genome shotgun (WGS) entry which is preliminary data.</text>
</comment>
<proteinExistence type="predicted"/>
<evidence type="ECO:0000313" key="2">
    <source>
        <dbReference type="Proteomes" id="UP001205906"/>
    </source>
</evidence>
<dbReference type="EMBL" id="JAMXQS010000007">
    <property type="protein sequence ID" value="MCO6051102.1"/>
    <property type="molecule type" value="Genomic_DNA"/>
</dbReference>
<gene>
    <name evidence="1" type="ORF">NGM99_15060</name>
</gene>
<reference evidence="1 2" key="1">
    <citation type="submission" date="2022-06" db="EMBL/GenBank/DDBJ databases">
        <title>Mesorhizobium sp. strain RP14 Genome sequencing and assembly.</title>
        <authorList>
            <person name="Kim I."/>
        </authorList>
    </citation>
    <scope>NUCLEOTIDE SEQUENCE [LARGE SCALE GENOMIC DNA]</scope>
    <source>
        <strain evidence="2">RP14(2022)</strain>
    </source>
</reference>
<protein>
    <submittedName>
        <fullName evidence="1">DUF2332 family protein</fullName>
    </submittedName>
</protein>
<organism evidence="1 2">
    <name type="scientific">Mesorhizobium liriopis</name>
    <dbReference type="NCBI Taxonomy" id="2953882"/>
    <lineage>
        <taxon>Bacteria</taxon>
        <taxon>Pseudomonadati</taxon>
        <taxon>Pseudomonadota</taxon>
        <taxon>Alphaproteobacteria</taxon>
        <taxon>Hyphomicrobiales</taxon>
        <taxon>Phyllobacteriaceae</taxon>
        <taxon>Mesorhizobium</taxon>
    </lineage>
</organism>
<evidence type="ECO:0000313" key="1">
    <source>
        <dbReference type="EMBL" id="MCO6051102.1"/>
    </source>
</evidence>
<accession>A0ABT1C8D9</accession>
<keyword evidence="2" id="KW-1185">Reference proteome</keyword>
<dbReference type="RefSeq" id="WP_252820340.1">
    <property type="nucleotide sequence ID" value="NZ_JAMXQS010000007.1"/>
</dbReference>
<dbReference type="Pfam" id="PF10094">
    <property type="entry name" value="DUF2332"/>
    <property type="match status" value="1"/>
</dbReference>
<dbReference type="InterPro" id="IPR011200">
    <property type="entry name" value="UCP012608"/>
</dbReference>